<feature type="compositionally biased region" description="Low complexity" evidence="1">
    <location>
        <begin position="960"/>
        <end position="973"/>
    </location>
</feature>
<dbReference type="Proteomes" id="UP000807306">
    <property type="component" value="Unassembled WGS sequence"/>
</dbReference>
<feature type="region of interest" description="Disordered" evidence="1">
    <location>
        <begin position="104"/>
        <end position="145"/>
    </location>
</feature>
<feature type="compositionally biased region" description="Basic and acidic residues" evidence="1">
    <location>
        <begin position="340"/>
        <end position="351"/>
    </location>
</feature>
<dbReference type="EMBL" id="MU157832">
    <property type="protein sequence ID" value="KAF9532394.1"/>
    <property type="molecule type" value="Genomic_DNA"/>
</dbReference>
<evidence type="ECO:0000313" key="3">
    <source>
        <dbReference type="Proteomes" id="UP000807306"/>
    </source>
</evidence>
<feature type="compositionally biased region" description="Low complexity" evidence="1">
    <location>
        <begin position="770"/>
        <end position="785"/>
    </location>
</feature>
<feature type="compositionally biased region" description="Polar residues" evidence="1">
    <location>
        <begin position="917"/>
        <end position="935"/>
    </location>
</feature>
<keyword evidence="3" id="KW-1185">Reference proteome</keyword>
<feature type="region of interest" description="Disordered" evidence="1">
    <location>
        <begin position="835"/>
        <end position="1008"/>
    </location>
</feature>
<feature type="compositionally biased region" description="Polar residues" evidence="1">
    <location>
        <begin position="803"/>
        <end position="817"/>
    </location>
</feature>
<feature type="region of interest" description="Disordered" evidence="1">
    <location>
        <begin position="657"/>
        <end position="750"/>
    </location>
</feature>
<feature type="compositionally biased region" description="Polar residues" evidence="1">
    <location>
        <begin position="703"/>
        <end position="730"/>
    </location>
</feature>
<feature type="compositionally biased region" description="Polar residues" evidence="1">
    <location>
        <begin position="949"/>
        <end position="959"/>
    </location>
</feature>
<feature type="region of interest" description="Disordered" evidence="1">
    <location>
        <begin position="183"/>
        <end position="451"/>
    </location>
</feature>
<evidence type="ECO:0000313" key="2">
    <source>
        <dbReference type="EMBL" id="KAF9532394.1"/>
    </source>
</evidence>
<feature type="compositionally biased region" description="Low complexity" evidence="1">
    <location>
        <begin position="589"/>
        <end position="620"/>
    </location>
</feature>
<protein>
    <submittedName>
        <fullName evidence="2">Uncharacterized protein</fullName>
    </submittedName>
</protein>
<organism evidence="2 3">
    <name type="scientific">Crepidotus variabilis</name>
    <dbReference type="NCBI Taxonomy" id="179855"/>
    <lineage>
        <taxon>Eukaryota</taxon>
        <taxon>Fungi</taxon>
        <taxon>Dikarya</taxon>
        <taxon>Basidiomycota</taxon>
        <taxon>Agaricomycotina</taxon>
        <taxon>Agaricomycetes</taxon>
        <taxon>Agaricomycetidae</taxon>
        <taxon>Agaricales</taxon>
        <taxon>Agaricineae</taxon>
        <taxon>Crepidotaceae</taxon>
        <taxon>Crepidotus</taxon>
    </lineage>
</organism>
<name>A0A9P6ENW8_9AGAR</name>
<feature type="compositionally biased region" description="Basic and acidic residues" evidence="1">
    <location>
        <begin position="521"/>
        <end position="534"/>
    </location>
</feature>
<feature type="compositionally biased region" description="Polar residues" evidence="1">
    <location>
        <begin position="500"/>
        <end position="515"/>
    </location>
</feature>
<feature type="compositionally biased region" description="Basic and acidic residues" evidence="1">
    <location>
        <begin position="20"/>
        <end position="42"/>
    </location>
</feature>
<feature type="compositionally biased region" description="Basic and acidic residues" evidence="1">
    <location>
        <begin position="979"/>
        <end position="992"/>
    </location>
</feature>
<feature type="compositionally biased region" description="Low complexity" evidence="1">
    <location>
        <begin position="250"/>
        <end position="260"/>
    </location>
</feature>
<feature type="compositionally biased region" description="Polar residues" evidence="1">
    <location>
        <begin position="405"/>
        <end position="425"/>
    </location>
</feature>
<feature type="compositionally biased region" description="Polar residues" evidence="1">
    <location>
        <begin position="679"/>
        <end position="690"/>
    </location>
</feature>
<accession>A0A9P6ENW8</accession>
<feature type="region of interest" description="Disordered" evidence="1">
    <location>
        <begin position="566"/>
        <end position="642"/>
    </location>
</feature>
<proteinExistence type="predicted"/>
<gene>
    <name evidence="2" type="ORF">CPB83DRAFT_678042</name>
</gene>
<feature type="region of interest" description="Disordered" evidence="1">
    <location>
        <begin position="766"/>
        <end position="817"/>
    </location>
</feature>
<dbReference type="AlphaFoldDB" id="A0A9P6ENW8"/>
<feature type="compositionally biased region" description="Polar residues" evidence="1">
    <location>
        <begin position="268"/>
        <end position="284"/>
    </location>
</feature>
<feature type="compositionally biased region" description="Polar residues" evidence="1">
    <location>
        <begin position="632"/>
        <end position="642"/>
    </location>
</feature>
<feature type="region of interest" description="Disordered" evidence="1">
    <location>
        <begin position="1"/>
        <end position="42"/>
    </location>
</feature>
<feature type="compositionally biased region" description="Low complexity" evidence="1">
    <location>
        <begin position="891"/>
        <end position="909"/>
    </location>
</feature>
<comment type="caution">
    <text evidence="2">The sequence shown here is derived from an EMBL/GenBank/DDBJ whole genome shotgun (WGS) entry which is preliminary data.</text>
</comment>
<reference evidence="2" key="1">
    <citation type="submission" date="2020-11" db="EMBL/GenBank/DDBJ databases">
        <authorList>
            <consortium name="DOE Joint Genome Institute"/>
            <person name="Ahrendt S."/>
            <person name="Riley R."/>
            <person name="Andreopoulos W."/>
            <person name="Labutti K."/>
            <person name="Pangilinan J."/>
            <person name="Ruiz-Duenas F.J."/>
            <person name="Barrasa J.M."/>
            <person name="Sanchez-Garcia M."/>
            <person name="Camarero S."/>
            <person name="Miyauchi S."/>
            <person name="Serrano A."/>
            <person name="Linde D."/>
            <person name="Babiker R."/>
            <person name="Drula E."/>
            <person name="Ayuso-Fernandez I."/>
            <person name="Pacheco R."/>
            <person name="Padilla G."/>
            <person name="Ferreira P."/>
            <person name="Barriuso J."/>
            <person name="Kellner H."/>
            <person name="Castanera R."/>
            <person name="Alfaro M."/>
            <person name="Ramirez L."/>
            <person name="Pisabarro A.G."/>
            <person name="Kuo A."/>
            <person name="Tritt A."/>
            <person name="Lipzen A."/>
            <person name="He G."/>
            <person name="Yan M."/>
            <person name="Ng V."/>
            <person name="Cullen D."/>
            <person name="Martin F."/>
            <person name="Rosso M.-N."/>
            <person name="Henrissat B."/>
            <person name="Hibbett D."/>
            <person name="Martinez A.T."/>
            <person name="Grigoriev I.V."/>
        </authorList>
    </citation>
    <scope>NUCLEOTIDE SEQUENCE</scope>
    <source>
        <strain evidence="2">CBS 506.95</strain>
    </source>
</reference>
<feature type="compositionally biased region" description="Basic and acidic residues" evidence="1">
    <location>
        <begin position="314"/>
        <end position="324"/>
    </location>
</feature>
<feature type="compositionally biased region" description="Polar residues" evidence="1">
    <location>
        <begin position="118"/>
        <end position="140"/>
    </location>
</feature>
<feature type="compositionally biased region" description="Low complexity" evidence="1">
    <location>
        <begin position="483"/>
        <end position="497"/>
    </location>
</feature>
<evidence type="ECO:0000256" key="1">
    <source>
        <dbReference type="SAM" id="MobiDB-lite"/>
    </source>
</evidence>
<dbReference type="OrthoDB" id="9332038at2759"/>
<feature type="region of interest" description="Disordered" evidence="1">
    <location>
        <begin position="76"/>
        <end position="95"/>
    </location>
</feature>
<sequence length="1008" mass="107646">MSAPPSPRIGHATQHSVSQRTRDRPAALHLPEEGRKAVSDGEVRYERAVQVKNAEEDQLHQQPQHQPFDLNVSAVDDSAMENEPERTVSRSTSATSTLDPYYFGIQSESDEPVPPLPTAQTYLSPTPEYQQPMNEPTTPARNPAMIDRRGLVGVGELTTPRWTRPEKHYEEFDLSILDAEAEGYDVVSETYDPPEDPPDSPWTIEAVDGELSEKEELSAMHSPSRPLRSKPSIADESGGEEILYPRNYPSSKQDQFSSSDDTPKVPRTNDNALTSPPSAFSHSSRTARKRTSDEFVLDQAGSLVPKSASSPSLSKDKLIEDKATAARKHRSLNVSSSSNRDSKGKERRRESSLTLSSNIKSPASVRSPDRHVRQVSGGSASSSHDTPHSRRVPTTDFSHLPPSPSSNSIQHFLRNAGTSSGQPSTPLHRPSKDSLHAHTSPNVAHSLLRGTQEGWSSLDDEATAEALRKLDGLTGKGARARASVSSFGRPGSSSRPVTPASKTGSQWEGLSASESGKSKRGSKDNASIKDKADLTRSGTSTVHPDAIDLAEGSAIATSSDDQLVHVSIQEKTPKKSTGVRLSFTPKRGSTSSTTYTGTPSSRDSASMSATTSVTSVSVTSGRHSSNKARRNSAGSDISSVHSSDAAFKDRVASIAHNGDITDEADVPPVPPLPKDLSSYRSPPGTSSGLTFPTIPNEEKSKTDGLTTSHSISLDVNPYTSPIVSPRASSSGRRESVHYSSASGNESLPIVKTPSKKWSFSSALNLKIGTPSNKQSSSSFPLSPRSVTFGQQIRKSNSKDRGTPATSPNIIWSPNQEAMSSAQSLASLSSVGSIKSPIQPINSSKTPEKPHASSRPGTGSSISTNHTTSGLAAPQGPLSPSSSVKRSHSKRLTPSSIPFFSRRSSSQSMQLPPPHSGMLQSTSPTATYSGMLSTQTPRKKSSSPAHDINAVSTPGTTQKKSSMLSLGLPSLLKSSSRRSLHSDAKESDKEVQKPRKMRKTGAKAASRLS</sequence>
<feature type="region of interest" description="Disordered" evidence="1">
    <location>
        <begin position="470"/>
        <end position="545"/>
    </location>
</feature>
<feature type="compositionally biased region" description="Polar residues" evidence="1">
    <location>
        <begin position="854"/>
        <end position="869"/>
    </location>
</feature>